<dbReference type="Proteomes" id="UP001056384">
    <property type="component" value="Chromosome 2"/>
</dbReference>
<reference evidence="7" key="1">
    <citation type="submission" date="2022-06" db="EMBL/GenBank/DDBJ databases">
        <title>Complete genome sequences of two strains of the flax pathogen Septoria linicola.</title>
        <authorList>
            <person name="Lapalu N."/>
            <person name="Simon A."/>
            <person name="Demenou B."/>
            <person name="Paumier D."/>
            <person name="Guillot M.-P."/>
            <person name="Gout L."/>
            <person name="Valade R."/>
        </authorList>
    </citation>
    <scope>NUCLEOTIDE SEQUENCE</scope>
    <source>
        <strain evidence="7">SE15195</strain>
    </source>
</reference>
<feature type="transmembrane region" description="Helical" evidence="6">
    <location>
        <begin position="325"/>
        <end position="352"/>
    </location>
</feature>
<feature type="transmembrane region" description="Helical" evidence="6">
    <location>
        <begin position="269"/>
        <end position="290"/>
    </location>
</feature>
<dbReference type="PIRSF" id="PIRSF006060">
    <property type="entry name" value="AA_transporter"/>
    <property type="match status" value="1"/>
</dbReference>
<evidence type="ECO:0000256" key="5">
    <source>
        <dbReference type="ARBA" id="ARBA00023136"/>
    </source>
</evidence>
<dbReference type="PANTHER" id="PTHR45649:SF8">
    <property type="entry name" value="PERMEASE, PUTATIVE-RELATED"/>
    <property type="match status" value="1"/>
</dbReference>
<feature type="transmembrane region" description="Helical" evidence="6">
    <location>
        <begin position="398"/>
        <end position="422"/>
    </location>
</feature>
<name>A0A9Q9ANF1_9PEZI</name>
<keyword evidence="2" id="KW-0813">Transport</keyword>
<keyword evidence="5 6" id="KW-0472">Membrane</keyword>
<evidence type="ECO:0000256" key="1">
    <source>
        <dbReference type="ARBA" id="ARBA00004141"/>
    </source>
</evidence>
<feature type="transmembrane region" description="Helical" evidence="6">
    <location>
        <begin position="229"/>
        <end position="249"/>
    </location>
</feature>
<organism evidence="7 8">
    <name type="scientific">Septoria linicola</name>
    <dbReference type="NCBI Taxonomy" id="215465"/>
    <lineage>
        <taxon>Eukaryota</taxon>
        <taxon>Fungi</taxon>
        <taxon>Dikarya</taxon>
        <taxon>Ascomycota</taxon>
        <taxon>Pezizomycotina</taxon>
        <taxon>Dothideomycetes</taxon>
        <taxon>Dothideomycetidae</taxon>
        <taxon>Mycosphaerellales</taxon>
        <taxon>Mycosphaerellaceae</taxon>
        <taxon>Septoria</taxon>
    </lineage>
</organism>
<feature type="transmembrane region" description="Helical" evidence="6">
    <location>
        <begin position="69"/>
        <end position="89"/>
    </location>
</feature>
<accession>A0A9Q9ANF1</accession>
<dbReference type="AlphaFoldDB" id="A0A9Q9ANF1"/>
<dbReference type="GO" id="GO:0022857">
    <property type="term" value="F:transmembrane transporter activity"/>
    <property type="evidence" value="ECO:0007669"/>
    <property type="project" value="InterPro"/>
</dbReference>
<dbReference type="OrthoDB" id="3257095at2759"/>
<evidence type="ECO:0000313" key="8">
    <source>
        <dbReference type="Proteomes" id="UP001056384"/>
    </source>
</evidence>
<feature type="transmembrane region" description="Helical" evidence="6">
    <location>
        <begin position="434"/>
        <end position="456"/>
    </location>
</feature>
<keyword evidence="4 6" id="KW-1133">Transmembrane helix</keyword>
<protein>
    <submittedName>
        <fullName evidence="7">Amino acid/polyamine transporter I, amino acid permease</fullName>
    </submittedName>
</protein>
<evidence type="ECO:0000256" key="6">
    <source>
        <dbReference type="SAM" id="Phobius"/>
    </source>
</evidence>
<feature type="transmembrane region" description="Helical" evidence="6">
    <location>
        <begin position="191"/>
        <end position="209"/>
    </location>
</feature>
<proteinExistence type="predicted"/>
<feature type="transmembrane region" description="Helical" evidence="6">
    <location>
        <begin position="160"/>
        <end position="179"/>
    </location>
</feature>
<dbReference type="GO" id="GO:0006865">
    <property type="term" value="P:amino acid transport"/>
    <property type="evidence" value="ECO:0007669"/>
    <property type="project" value="InterPro"/>
</dbReference>
<feature type="transmembrane region" description="Helical" evidence="6">
    <location>
        <begin position="476"/>
        <end position="495"/>
    </location>
</feature>
<comment type="subcellular location">
    <subcellularLocation>
        <location evidence="1">Membrane</location>
        <topology evidence="1">Multi-pass membrane protein</topology>
    </subcellularLocation>
</comment>
<dbReference type="Pfam" id="PF13520">
    <property type="entry name" value="AA_permease_2"/>
    <property type="match status" value="1"/>
</dbReference>
<gene>
    <name evidence="7" type="ORF">Slin15195_G024800</name>
</gene>
<evidence type="ECO:0000256" key="3">
    <source>
        <dbReference type="ARBA" id="ARBA00022692"/>
    </source>
</evidence>
<dbReference type="Gene3D" id="1.20.1740.10">
    <property type="entry name" value="Amino acid/polyamine transporter I"/>
    <property type="match status" value="1"/>
</dbReference>
<dbReference type="GO" id="GO:0016020">
    <property type="term" value="C:membrane"/>
    <property type="evidence" value="ECO:0007669"/>
    <property type="project" value="UniProtKB-SubCell"/>
</dbReference>
<feature type="transmembrane region" description="Helical" evidence="6">
    <location>
        <begin position="373"/>
        <end position="392"/>
    </location>
</feature>
<feature type="transmembrane region" description="Helical" evidence="6">
    <location>
        <begin position="120"/>
        <end position="140"/>
    </location>
</feature>
<sequence length="541" mass="57660">MDVEKSGDSLSATTPSAEESRLAELGYTQELKRGFSLPGIVAFSFSIVTSWTALSGVLIVGVQSGGPPVMIWSWIGVCIVTLSVAYSLAEMCSAYPVAGGQYSWVAVFAPKKLRRGMSFLCGWFLNIGLLAMGATSHTASANFLLGLANLNNRDFEIRSWHNPLIAWAVALSSLIINVWGSKLLNKGSQMFLALNISSFVIVVVTILVMNGDRRPSSFVFSDFVNLTGWPPAYTALLGILQASYGMCCYDSASRMTEEIKDSRRQAPRAIVMSVYIGFVTGFVFLIAASYSMSADIDTIAGTSTGVPIMEIFYHATSTTAGATGLASLITIVGFGASFGLTATAGRSIYAFARDSGLPFSKFLSRVDSKTCSPVNALCCAVFVQMCLIAIQFGTATGFSTVIAIATEGFYVSYAFPLIARLLSLFTSQPARHIGGLYSLGQWSIPFNVVAVIYLLFTTITFNLPTVYPVSSENMNYTSAAVGAVMLIALVTWLTTGRKHFRGPESGGVAVATEGLIVSDGGPAESVNVDVDVVDKERKTVG</sequence>
<dbReference type="InterPro" id="IPR004840">
    <property type="entry name" value="Amino_acid_permease_CS"/>
</dbReference>
<feature type="transmembrane region" description="Helical" evidence="6">
    <location>
        <begin position="40"/>
        <end position="63"/>
    </location>
</feature>
<keyword evidence="8" id="KW-1185">Reference proteome</keyword>
<dbReference type="PANTHER" id="PTHR45649">
    <property type="entry name" value="AMINO-ACID PERMEASE BAT1"/>
    <property type="match status" value="1"/>
</dbReference>
<evidence type="ECO:0000256" key="4">
    <source>
        <dbReference type="ARBA" id="ARBA00022989"/>
    </source>
</evidence>
<dbReference type="PROSITE" id="PS00218">
    <property type="entry name" value="AMINO_ACID_PERMEASE_1"/>
    <property type="match status" value="1"/>
</dbReference>
<dbReference type="InterPro" id="IPR002293">
    <property type="entry name" value="AA/rel_permease1"/>
</dbReference>
<evidence type="ECO:0000313" key="7">
    <source>
        <dbReference type="EMBL" id="USW49161.1"/>
    </source>
</evidence>
<dbReference type="EMBL" id="CP099419">
    <property type="protein sequence ID" value="USW49161.1"/>
    <property type="molecule type" value="Genomic_DNA"/>
</dbReference>
<evidence type="ECO:0000256" key="2">
    <source>
        <dbReference type="ARBA" id="ARBA00022448"/>
    </source>
</evidence>
<keyword evidence="3 6" id="KW-0812">Transmembrane</keyword>